<organism evidence="2 3">
    <name type="scientific">Gimesia maris</name>
    <dbReference type="NCBI Taxonomy" id="122"/>
    <lineage>
        <taxon>Bacteria</taxon>
        <taxon>Pseudomonadati</taxon>
        <taxon>Planctomycetota</taxon>
        <taxon>Planctomycetia</taxon>
        <taxon>Planctomycetales</taxon>
        <taxon>Planctomycetaceae</taxon>
        <taxon>Gimesia</taxon>
    </lineage>
</organism>
<dbReference type="Proteomes" id="UP000263642">
    <property type="component" value="Unassembled WGS sequence"/>
</dbReference>
<protein>
    <submittedName>
        <fullName evidence="2">Uncharacterized protein</fullName>
    </submittedName>
</protein>
<keyword evidence="1" id="KW-0472">Membrane</keyword>
<sequence length="66" mass="7243">MDTVRDDKSSFEGGTTLACRQPIITVFIAGLRVCVISFLRRRQDQIAVKKKEPGTRGKSVGFDGSV</sequence>
<feature type="transmembrane region" description="Helical" evidence="1">
    <location>
        <begin position="20"/>
        <end position="39"/>
    </location>
</feature>
<keyword evidence="1" id="KW-1133">Transmembrane helix</keyword>
<proteinExistence type="predicted"/>
<evidence type="ECO:0000313" key="3">
    <source>
        <dbReference type="Proteomes" id="UP000263642"/>
    </source>
</evidence>
<name>A0A3D3R576_9PLAN</name>
<dbReference type="AlphaFoldDB" id="A0A3D3R576"/>
<reference evidence="2 3" key="1">
    <citation type="journal article" date="2018" name="Nat. Biotechnol.">
        <title>A standardized bacterial taxonomy based on genome phylogeny substantially revises the tree of life.</title>
        <authorList>
            <person name="Parks D.H."/>
            <person name="Chuvochina M."/>
            <person name="Waite D.W."/>
            <person name="Rinke C."/>
            <person name="Skarshewski A."/>
            <person name="Chaumeil P.A."/>
            <person name="Hugenholtz P."/>
        </authorList>
    </citation>
    <scope>NUCLEOTIDE SEQUENCE [LARGE SCALE GENOMIC DNA]</scope>
    <source>
        <strain evidence="2">UBA9375</strain>
    </source>
</reference>
<dbReference type="EMBL" id="DQAY01000073">
    <property type="protein sequence ID" value="HCO23909.1"/>
    <property type="molecule type" value="Genomic_DNA"/>
</dbReference>
<evidence type="ECO:0000313" key="2">
    <source>
        <dbReference type="EMBL" id="HCO23909.1"/>
    </source>
</evidence>
<comment type="caution">
    <text evidence="2">The sequence shown here is derived from an EMBL/GenBank/DDBJ whole genome shotgun (WGS) entry which is preliminary data.</text>
</comment>
<gene>
    <name evidence="2" type="ORF">DIT97_12985</name>
</gene>
<accession>A0A3D3R576</accession>
<evidence type="ECO:0000256" key="1">
    <source>
        <dbReference type="SAM" id="Phobius"/>
    </source>
</evidence>
<keyword evidence="1" id="KW-0812">Transmembrane</keyword>